<protein>
    <submittedName>
        <fullName evidence="1">Uncharacterized protein</fullName>
    </submittedName>
</protein>
<comment type="caution">
    <text evidence="1">The sequence shown here is derived from an EMBL/GenBank/DDBJ whole genome shotgun (WGS) entry which is preliminary data.</text>
</comment>
<evidence type="ECO:0000313" key="2">
    <source>
        <dbReference type="Proteomes" id="UP000499080"/>
    </source>
</evidence>
<reference evidence="1 2" key="1">
    <citation type="journal article" date="2019" name="Sci. Rep.">
        <title>Orb-weaving spider Araneus ventricosus genome elucidates the spidroin gene catalogue.</title>
        <authorList>
            <person name="Kono N."/>
            <person name="Nakamura H."/>
            <person name="Ohtoshi R."/>
            <person name="Moran D.A.P."/>
            <person name="Shinohara A."/>
            <person name="Yoshida Y."/>
            <person name="Fujiwara M."/>
            <person name="Mori M."/>
            <person name="Tomita M."/>
            <person name="Arakawa K."/>
        </authorList>
    </citation>
    <scope>NUCLEOTIDE SEQUENCE [LARGE SCALE GENOMIC DNA]</scope>
</reference>
<name>A0A4Y2S5T8_ARAVE</name>
<sequence>MKCITPSRALTPADRTERLKSVPTAEEVGKLSTLELLTSENVKASALLQIIVQDLIKLNPINSKILVPCTQIYCRCLLNACNHKRTFPECSRDSKME</sequence>
<gene>
    <name evidence="1" type="ORF">AVEN_67680_1</name>
</gene>
<keyword evidence="2" id="KW-1185">Reference proteome</keyword>
<accession>A0A4Y2S5T8</accession>
<proteinExistence type="predicted"/>
<evidence type="ECO:0000313" key="1">
    <source>
        <dbReference type="EMBL" id="GBN83522.1"/>
    </source>
</evidence>
<dbReference type="Proteomes" id="UP000499080">
    <property type="component" value="Unassembled WGS sequence"/>
</dbReference>
<dbReference type="EMBL" id="BGPR01019988">
    <property type="protein sequence ID" value="GBN83522.1"/>
    <property type="molecule type" value="Genomic_DNA"/>
</dbReference>
<dbReference type="AlphaFoldDB" id="A0A4Y2S5T8"/>
<organism evidence="1 2">
    <name type="scientific">Araneus ventricosus</name>
    <name type="common">Orbweaver spider</name>
    <name type="synonym">Epeira ventricosa</name>
    <dbReference type="NCBI Taxonomy" id="182803"/>
    <lineage>
        <taxon>Eukaryota</taxon>
        <taxon>Metazoa</taxon>
        <taxon>Ecdysozoa</taxon>
        <taxon>Arthropoda</taxon>
        <taxon>Chelicerata</taxon>
        <taxon>Arachnida</taxon>
        <taxon>Araneae</taxon>
        <taxon>Araneomorphae</taxon>
        <taxon>Entelegynae</taxon>
        <taxon>Araneoidea</taxon>
        <taxon>Araneidae</taxon>
        <taxon>Araneus</taxon>
    </lineage>
</organism>